<accession>A0A484FIY7</accession>
<dbReference type="OrthoDB" id="9995434at2759"/>
<keyword evidence="2" id="KW-0645">Protease</keyword>
<dbReference type="GO" id="GO:0004177">
    <property type="term" value="F:aminopeptidase activity"/>
    <property type="evidence" value="ECO:0007669"/>
    <property type="project" value="UniProtKB-KW"/>
</dbReference>
<gene>
    <name evidence="2" type="primary">AMPP-0</name>
    <name evidence="2" type="ORF">Cob_v008749</name>
</gene>
<keyword evidence="2" id="KW-0378">Hydrolase</keyword>
<reference evidence="3" key="1">
    <citation type="journal article" date="2013" name="New Phytol.">
        <title>Comparative genomic and transcriptomic analyses reveal the hemibiotrophic stage shift of Colletotrichum fungi.</title>
        <authorList>
            <person name="Gan P."/>
            <person name="Ikeda K."/>
            <person name="Irieda H."/>
            <person name="Narusaka M."/>
            <person name="O'Connell R.J."/>
            <person name="Narusaka Y."/>
            <person name="Takano Y."/>
            <person name="Kubo Y."/>
            <person name="Shirasu K."/>
        </authorList>
    </citation>
    <scope>NUCLEOTIDE SEQUENCE [LARGE SCALE GENOMIC DNA]</scope>
    <source>
        <strain evidence="3">104-T / ATCC 96160 / CBS 514.97 / LARS 414 / MAFF 240422</strain>
    </source>
</reference>
<evidence type="ECO:0000313" key="3">
    <source>
        <dbReference type="Proteomes" id="UP000014480"/>
    </source>
</evidence>
<comment type="caution">
    <text evidence="2">The sequence shown here is derived from an EMBL/GenBank/DDBJ whole genome shotgun (WGS) entry which is preliminary data.</text>
</comment>
<evidence type="ECO:0000259" key="1">
    <source>
        <dbReference type="Pfam" id="PF01321"/>
    </source>
</evidence>
<organism evidence="2 3">
    <name type="scientific">Colletotrichum orbiculare (strain 104-T / ATCC 96160 / CBS 514.97 / LARS 414 / MAFF 240422)</name>
    <name type="common">Cucumber anthracnose fungus</name>
    <name type="synonym">Colletotrichum lagenarium</name>
    <dbReference type="NCBI Taxonomy" id="1213857"/>
    <lineage>
        <taxon>Eukaryota</taxon>
        <taxon>Fungi</taxon>
        <taxon>Dikarya</taxon>
        <taxon>Ascomycota</taxon>
        <taxon>Pezizomycotina</taxon>
        <taxon>Sordariomycetes</taxon>
        <taxon>Hypocreomycetidae</taxon>
        <taxon>Glomerellales</taxon>
        <taxon>Glomerellaceae</taxon>
        <taxon>Colletotrichum</taxon>
        <taxon>Colletotrichum orbiculare species complex</taxon>
    </lineage>
</organism>
<reference evidence="3" key="2">
    <citation type="journal article" date="2019" name="Mol. Plant Microbe Interact.">
        <title>Genome sequence resources for four phytopathogenic fungi from the Colletotrichum orbiculare species complex.</title>
        <authorList>
            <person name="Gan P."/>
            <person name="Tsushima A."/>
            <person name="Narusaka M."/>
            <person name="Narusaka Y."/>
            <person name="Takano Y."/>
            <person name="Kubo Y."/>
            <person name="Shirasu K."/>
        </authorList>
    </citation>
    <scope>GENOME REANNOTATION</scope>
    <source>
        <strain evidence="3">104-T / ATCC 96160 / CBS 514.97 / LARS 414 / MAFF 240422</strain>
    </source>
</reference>
<evidence type="ECO:0000313" key="2">
    <source>
        <dbReference type="EMBL" id="TDZ18330.1"/>
    </source>
</evidence>
<dbReference type="InterPro" id="IPR050422">
    <property type="entry name" value="X-Pro_aminopeptidase_P"/>
</dbReference>
<dbReference type="EMBL" id="AMCV02000024">
    <property type="protein sequence ID" value="TDZ18330.1"/>
    <property type="molecule type" value="Genomic_DNA"/>
</dbReference>
<keyword evidence="3" id="KW-1185">Reference proteome</keyword>
<dbReference type="AlphaFoldDB" id="A0A484FIY7"/>
<dbReference type="Gene3D" id="3.40.350.10">
    <property type="entry name" value="Creatinase/prolidase N-terminal domain"/>
    <property type="match status" value="1"/>
</dbReference>
<dbReference type="PANTHER" id="PTHR43763">
    <property type="entry name" value="XAA-PRO AMINOPEPTIDASE 1"/>
    <property type="match status" value="1"/>
</dbReference>
<dbReference type="InterPro" id="IPR029149">
    <property type="entry name" value="Creatin/AminoP/Spt16_N"/>
</dbReference>
<name>A0A484FIY7_COLOR</name>
<dbReference type="Proteomes" id="UP000014480">
    <property type="component" value="Unassembled WGS sequence"/>
</dbReference>
<sequence length="87" mass="9505">MEQVDTTGRLSRLRGLMKQHKVDVYVVPSEDSHSSEYIAGCDARREFISGFSGSAGCAIITLDKAAMATDGRCTYMAGMGGRAIRRW</sequence>
<protein>
    <submittedName>
        <fullName evidence="2">Xaa-Pro aminopeptidase P</fullName>
    </submittedName>
</protein>
<keyword evidence="2" id="KW-0031">Aminopeptidase</keyword>
<dbReference type="PANTHER" id="PTHR43763:SF6">
    <property type="entry name" value="XAA-PRO AMINOPEPTIDASE 1"/>
    <property type="match status" value="1"/>
</dbReference>
<dbReference type="SUPFAM" id="SSF53092">
    <property type="entry name" value="Creatinase/prolidase N-terminal domain"/>
    <property type="match status" value="1"/>
</dbReference>
<dbReference type="InterPro" id="IPR000587">
    <property type="entry name" value="Creatinase_N"/>
</dbReference>
<feature type="domain" description="Creatinase N-terminal" evidence="1">
    <location>
        <begin position="9"/>
        <end position="73"/>
    </location>
</feature>
<dbReference type="STRING" id="1213857.A0A484FIY7"/>
<dbReference type="Pfam" id="PF01321">
    <property type="entry name" value="Creatinase_N"/>
    <property type="match status" value="1"/>
</dbReference>
<proteinExistence type="predicted"/>